<evidence type="ECO:0000256" key="9">
    <source>
        <dbReference type="SAM" id="SignalP"/>
    </source>
</evidence>
<proteinExistence type="inferred from homology"/>
<dbReference type="PANTHER" id="PTHR11592:SF88">
    <property type="entry name" value="GLUTATHIONE PEROXIDASE-RELATED"/>
    <property type="match status" value="1"/>
</dbReference>
<dbReference type="GO" id="GO:0005576">
    <property type="term" value="C:extracellular region"/>
    <property type="evidence" value="ECO:0007669"/>
    <property type="project" value="UniProtKB-SubCell"/>
</dbReference>
<dbReference type="PANTHER" id="PTHR11592">
    <property type="entry name" value="GLUTATHIONE PEROXIDASE"/>
    <property type="match status" value="1"/>
</dbReference>
<keyword evidence="6 10" id="KW-0575">Peroxidase</keyword>
<evidence type="ECO:0000256" key="4">
    <source>
        <dbReference type="ARBA" id="ARBA00012310"/>
    </source>
</evidence>
<accession>A0A8J4YRV4</accession>
<comment type="subcellular location">
    <subcellularLocation>
        <location evidence="2">Secreted</location>
    </subcellularLocation>
</comment>
<dbReference type="GO" id="GO:0006979">
    <property type="term" value="P:response to oxidative stress"/>
    <property type="evidence" value="ECO:0007669"/>
    <property type="project" value="InterPro"/>
</dbReference>
<feature type="chain" id="PRO_5035271393" description="glutathione peroxidase" evidence="9">
    <location>
        <begin position="18"/>
        <end position="332"/>
    </location>
</feature>
<dbReference type="OrthoDB" id="446890at2759"/>
<protein>
    <recommendedName>
        <fullName evidence="4">glutathione peroxidase</fullName>
        <ecNumber evidence="4">1.11.1.9</ecNumber>
    </recommendedName>
</protein>
<comment type="catalytic activity">
    <reaction evidence="1">
        <text>2 glutathione + H2O2 = glutathione disulfide + 2 H2O</text>
        <dbReference type="Rhea" id="RHEA:16833"/>
        <dbReference type="ChEBI" id="CHEBI:15377"/>
        <dbReference type="ChEBI" id="CHEBI:16240"/>
        <dbReference type="ChEBI" id="CHEBI:57925"/>
        <dbReference type="ChEBI" id="CHEBI:58297"/>
        <dbReference type="EC" id="1.11.1.9"/>
    </reaction>
</comment>
<feature type="signal peptide" evidence="9">
    <location>
        <begin position="1"/>
        <end position="17"/>
    </location>
</feature>
<dbReference type="AlphaFoldDB" id="A0A8J4YRV4"/>
<keyword evidence="5" id="KW-0964">Secreted</keyword>
<gene>
    <name evidence="10" type="primary">GPX5</name>
    <name evidence="10" type="ORF">GWK47_033648</name>
</gene>
<evidence type="ECO:0000256" key="1">
    <source>
        <dbReference type="ARBA" id="ARBA00000217"/>
    </source>
</evidence>
<evidence type="ECO:0000313" key="11">
    <source>
        <dbReference type="Proteomes" id="UP000770661"/>
    </source>
</evidence>
<sequence length="332" mass="37266">MLWAGLVSLAAVGCTMAAQNMVASRACYHHGNDGGSIYDFHELDINKTENISLSAYKGKVSARLGSAPHPRWLTGQYKALNVLQNSLEDLEILGFPCNQFGLVSGGHCVCGGSGEEWRACDRDNTVSPPSQQEPGNNGQEIMNGVQYVRPGGGFQPSFTMFTKVEVNGKDAHPLFTFLKTSVHHSWLVSSDYQSVKHPTGWQRWLERQVQVYMGGSEPKGGWVREGDGGWVYFVHMLARCTVAVQVYQVEESRTALSNTVPHPSTQAFCPATRNAFEDTKRLHYSPLQMHDIRWNWEKYLITKSGKPYMRYDPTTRPEDIRDDIMFLLQQIS</sequence>
<dbReference type="Gene3D" id="3.40.30.10">
    <property type="entry name" value="Glutaredoxin"/>
    <property type="match status" value="1"/>
</dbReference>
<dbReference type="Pfam" id="PF00255">
    <property type="entry name" value="GSHPx"/>
    <property type="match status" value="2"/>
</dbReference>
<keyword evidence="11" id="KW-1185">Reference proteome</keyword>
<keyword evidence="8" id="KW-0560">Oxidoreductase</keyword>
<evidence type="ECO:0000256" key="6">
    <source>
        <dbReference type="ARBA" id="ARBA00022559"/>
    </source>
</evidence>
<evidence type="ECO:0000256" key="2">
    <source>
        <dbReference type="ARBA" id="ARBA00004613"/>
    </source>
</evidence>
<dbReference type="PROSITE" id="PS51355">
    <property type="entry name" value="GLUTATHIONE_PEROXID_3"/>
    <property type="match status" value="1"/>
</dbReference>
<dbReference type="InterPro" id="IPR000889">
    <property type="entry name" value="Glutathione_peroxidase"/>
</dbReference>
<evidence type="ECO:0000256" key="5">
    <source>
        <dbReference type="ARBA" id="ARBA00022525"/>
    </source>
</evidence>
<dbReference type="GO" id="GO:0004602">
    <property type="term" value="F:glutathione peroxidase activity"/>
    <property type="evidence" value="ECO:0007669"/>
    <property type="project" value="UniProtKB-EC"/>
</dbReference>
<dbReference type="PROSITE" id="PS00763">
    <property type="entry name" value="GLUTATHIONE_PEROXID_2"/>
    <property type="match status" value="1"/>
</dbReference>
<dbReference type="Proteomes" id="UP000770661">
    <property type="component" value="Unassembled WGS sequence"/>
</dbReference>
<comment type="caution">
    <text evidence="10">The sequence shown here is derived from an EMBL/GenBank/DDBJ whole genome shotgun (WGS) entry which is preliminary data.</text>
</comment>
<evidence type="ECO:0000313" key="10">
    <source>
        <dbReference type="EMBL" id="KAG0727896.1"/>
    </source>
</evidence>
<comment type="similarity">
    <text evidence="3">Belongs to the glutathione peroxidase family.</text>
</comment>
<dbReference type="SUPFAM" id="SSF52833">
    <property type="entry name" value="Thioredoxin-like"/>
    <property type="match status" value="3"/>
</dbReference>
<keyword evidence="7 9" id="KW-0732">Signal</keyword>
<evidence type="ECO:0000256" key="3">
    <source>
        <dbReference type="ARBA" id="ARBA00006926"/>
    </source>
</evidence>
<reference evidence="10" key="1">
    <citation type="submission" date="2020-07" db="EMBL/GenBank/DDBJ databases">
        <title>The High-quality genome of the commercially important snow crab, Chionoecetes opilio.</title>
        <authorList>
            <person name="Jeong J.-H."/>
            <person name="Ryu S."/>
        </authorList>
    </citation>
    <scope>NUCLEOTIDE SEQUENCE</scope>
    <source>
        <strain evidence="10">MADBK_172401_WGS</strain>
        <tissue evidence="10">Digestive gland</tissue>
    </source>
</reference>
<evidence type="ECO:0000256" key="7">
    <source>
        <dbReference type="ARBA" id="ARBA00022729"/>
    </source>
</evidence>
<dbReference type="InterPro" id="IPR036249">
    <property type="entry name" value="Thioredoxin-like_sf"/>
</dbReference>
<name>A0A8J4YRV4_CHIOP</name>
<dbReference type="InterPro" id="IPR029760">
    <property type="entry name" value="GPX_CS"/>
</dbReference>
<dbReference type="EMBL" id="JACEEZ010002869">
    <property type="protein sequence ID" value="KAG0727896.1"/>
    <property type="molecule type" value="Genomic_DNA"/>
</dbReference>
<evidence type="ECO:0000256" key="8">
    <source>
        <dbReference type="ARBA" id="ARBA00023002"/>
    </source>
</evidence>
<dbReference type="EC" id="1.11.1.9" evidence="4"/>
<organism evidence="10 11">
    <name type="scientific">Chionoecetes opilio</name>
    <name type="common">Atlantic snow crab</name>
    <name type="synonym">Cancer opilio</name>
    <dbReference type="NCBI Taxonomy" id="41210"/>
    <lineage>
        <taxon>Eukaryota</taxon>
        <taxon>Metazoa</taxon>
        <taxon>Ecdysozoa</taxon>
        <taxon>Arthropoda</taxon>
        <taxon>Crustacea</taxon>
        <taxon>Multicrustacea</taxon>
        <taxon>Malacostraca</taxon>
        <taxon>Eumalacostraca</taxon>
        <taxon>Eucarida</taxon>
        <taxon>Decapoda</taxon>
        <taxon>Pleocyemata</taxon>
        <taxon>Brachyura</taxon>
        <taxon>Eubrachyura</taxon>
        <taxon>Majoidea</taxon>
        <taxon>Majidae</taxon>
        <taxon>Chionoecetes</taxon>
    </lineage>
</organism>